<feature type="compositionally biased region" description="Basic and acidic residues" evidence="1">
    <location>
        <begin position="76"/>
        <end position="86"/>
    </location>
</feature>
<proteinExistence type="predicted"/>
<evidence type="ECO:0000313" key="3">
    <source>
        <dbReference type="Proteomes" id="UP000002785"/>
    </source>
</evidence>
<dbReference type="EMBL" id="CM000951">
    <property type="protein sequence ID" value="EDY54620.1"/>
    <property type="molecule type" value="Genomic_DNA"/>
</dbReference>
<dbReference type="Proteomes" id="UP000002785">
    <property type="component" value="Chromosome"/>
</dbReference>
<feature type="compositionally biased region" description="Basic and acidic residues" evidence="1">
    <location>
        <begin position="1"/>
        <end position="12"/>
    </location>
</feature>
<dbReference type="AlphaFoldDB" id="B5HP44"/>
<sequence length="157" mass="16244">MDDGGVRVRDGGQGDASADVSVPGDVGDLAGESEGQVGGAVGLDRDVLGCLPGGEVEVGDQTRLRHDRLVTGSGARCEHAEGDGGRGDTGQVRESGHEPLLGLRHAPPLWRRRQTAVRRSATTGVTAGEVTLAAHGSRGEGPPPCSRRLFGRRGHRD</sequence>
<evidence type="ECO:0000256" key="1">
    <source>
        <dbReference type="SAM" id="MobiDB-lite"/>
    </source>
</evidence>
<accession>B5HP44</accession>
<organism evidence="2 3">
    <name type="scientific">Streptomyces sviceus (strain ATCC 29083 / DSM 924 / JCM 4929 / NBRC 13980 / NCIMB 11184 / NRRL 5439 / UC 5370)</name>
    <dbReference type="NCBI Taxonomy" id="463191"/>
    <lineage>
        <taxon>Bacteria</taxon>
        <taxon>Bacillati</taxon>
        <taxon>Actinomycetota</taxon>
        <taxon>Actinomycetes</taxon>
        <taxon>Kitasatosporales</taxon>
        <taxon>Streptomycetaceae</taxon>
        <taxon>Streptomyces</taxon>
    </lineage>
</organism>
<protein>
    <submittedName>
        <fullName evidence="2">Uncharacterized protein</fullName>
    </submittedName>
</protein>
<keyword evidence="3" id="KW-1185">Reference proteome</keyword>
<feature type="region of interest" description="Disordered" evidence="1">
    <location>
        <begin position="118"/>
        <end position="157"/>
    </location>
</feature>
<feature type="region of interest" description="Disordered" evidence="1">
    <location>
        <begin position="75"/>
        <end position="102"/>
    </location>
</feature>
<evidence type="ECO:0000313" key="2">
    <source>
        <dbReference type="EMBL" id="EDY54620.1"/>
    </source>
</evidence>
<dbReference type="HOGENOM" id="CLU_1676910_0_0_11"/>
<reference evidence="2" key="1">
    <citation type="submission" date="2009-10" db="EMBL/GenBank/DDBJ databases">
        <title>The genome sequence of Streptomyces sviceus strain ATCC 29083.</title>
        <authorList>
            <consortium name="The Broad Institute Genome Sequencing Platform"/>
            <consortium name="Broad Institute Microbial Sequencing Center"/>
            <person name="Fischbach M."/>
            <person name="Godfrey P."/>
            <person name="Ward D."/>
            <person name="Young S."/>
            <person name="Zeng Q."/>
            <person name="Koehrsen M."/>
            <person name="Alvarado L."/>
            <person name="Berlin A.M."/>
            <person name="Bochicchio J."/>
            <person name="Borenstein D."/>
            <person name="Chapman S.B."/>
            <person name="Chen Z."/>
            <person name="Engels R."/>
            <person name="Freedman E."/>
            <person name="Gellesch M."/>
            <person name="Goldberg J."/>
            <person name="Griggs A."/>
            <person name="Gujja S."/>
            <person name="Heilman E.R."/>
            <person name="Heiman D.I."/>
            <person name="Hepburn T.A."/>
            <person name="Howarth C."/>
            <person name="Jen D."/>
            <person name="Larson L."/>
            <person name="Lewis B."/>
            <person name="Mehta T."/>
            <person name="Park D."/>
            <person name="Pearson M."/>
            <person name="Richards J."/>
            <person name="Roberts A."/>
            <person name="Saif S."/>
            <person name="Shea T.D."/>
            <person name="Shenoy N."/>
            <person name="Sisk P."/>
            <person name="Stolte C."/>
            <person name="Sykes S.N."/>
            <person name="Thomson T."/>
            <person name="Walk T."/>
            <person name="White J."/>
            <person name="Yandava C."/>
            <person name="Straight P."/>
            <person name="Clardy J."/>
            <person name="Hung D."/>
            <person name="Kolter R."/>
            <person name="Mekalanos J."/>
            <person name="Walker S."/>
            <person name="Walsh C.T."/>
            <person name="Wieland-Brown L.C."/>
            <person name="Haas B."/>
            <person name="Nusbaum C."/>
            <person name="Birren B."/>
        </authorList>
    </citation>
    <scope>NUCLEOTIDE SEQUENCE [LARGE SCALE GENOMIC DNA]</scope>
    <source>
        <strain evidence="2">ATCC 29083</strain>
    </source>
</reference>
<feature type="region of interest" description="Disordered" evidence="1">
    <location>
        <begin position="1"/>
        <end position="40"/>
    </location>
</feature>
<name>B5HP44_STRX2</name>
<gene>
    <name evidence="2" type="ORF">SSEG_01200</name>
</gene>